<feature type="domain" description="ACT" evidence="5">
    <location>
        <begin position="16"/>
        <end position="95"/>
    </location>
</feature>
<comment type="caution">
    <text evidence="6">The sequence shown here is derived from an EMBL/GenBank/DDBJ whole genome shotgun (WGS) entry which is preliminary data.</text>
</comment>
<protein>
    <recommendedName>
        <fullName evidence="3 4">Formyltetrahydrofolate deformylase</fullName>
        <ecNumber evidence="3 4">3.5.1.10</ecNumber>
    </recommendedName>
    <alternativeName>
        <fullName evidence="3">Formyl-FH(4) hydrolase</fullName>
    </alternativeName>
</protein>
<keyword evidence="7" id="KW-1185">Reference proteome</keyword>
<dbReference type="InterPro" id="IPR044074">
    <property type="entry name" value="PurU_ACT"/>
</dbReference>
<dbReference type="EMBL" id="JASKMA010000008">
    <property type="protein sequence ID" value="MDT6984548.1"/>
    <property type="molecule type" value="Genomic_DNA"/>
</dbReference>
<dbReference type="InterPro" id="IPR002376">
    <property type="entry name" value="Formyl_transf_N"/>
</dbReference>
<dbReference type="InterPro" id="IPR002912">
    <property type="entry name" value="ACT_dom"/>
</dbReference>
<sequence>MSEQSTRAAAPADQYVLTLSCPDKQGIVHAVSSYLFMTGCNIEDSQQFGDHDTGLFFMRVHFSAEAPVSVDKLRASFAAIGDSFQMDWQLDRADEKMRILLMVSRFGHCLNDLLFRARTGALPVEIAGVVSNHTDFAELVASYNIPFHHIPVPKDGKPEAEARLLEIVREDEVELVVLARYMQVLSDDLCKQLSGRIINIHHSFLPSFKGAKPYHQAHARGVKLIGATAHYVTADLDEGPIIEQEVERVGHDVTPDGLVAIGRDVECQALARAVKWHAERRILLNGRRTVVFA</sequence>
<keyword evidence="2 3" id="KW-0378">Hydrolase</keyword>
<dbReference type="InterPro" id="IPR041729">
    <property type="entry name" value="Formyl-FH4-Hydrolase_C"/>
</dbReference>
<dbReference type="Proteomes" id="UP001249760">
    <property type="component" value="Unassembled WGS sequence"/>
</dbReference>
<dbReference type="PROSITE" id="PS51671">
    <property type="entry name" value="ACT"/>
    <property type="match status" value="1"/>
</dbReference>
<organism evidence="6 7">
    <name type="scientific">Streptomyces lusitanus</name>
    <dbReference type="NCBI Taxonomy" id="68232"/>
    <lineage>
        <taxon>Bacteria</taxon>
        <taxon>Bacillati</taxon>
        <taxon>Actinomycetota</taxon>
        <taxon>Actinomycetes</taxon>
        <taxon>Kitasatosporales</taxon>
        <taxon>Streptomycetaceae</taxon>
        <taxon>Streptomyces</taxon>
    </lineage>
</organism>
<dbReference type="CDD" id="cd04875">
    <property type="entry name" value="ACT_F4HF-DF"/>
    <property type="match status" value="1"/>
</dbReference>
<reference evidence="6 7" key="1">
    <citation type="submission" date="2023-05" db="EMBL/GenBank/DDBJ databases">
        <title>Streptomyces fuscus sp. nov., a brown-black pigment producing actinomyces isolated from dry sand of Sea duck farm.</title>
        <authorList>
            <person name="Xie J."/>
            <person name="Shen N."/>
        </authorList>
    </citation>
    <scope>NUCLEOTIDE SEQUENCE [LARGE SCALE GENOMIC DNA]</scope>
    <source>
        <strain evidence="6 7">CGMCC 4.1745</strain>
    </source>
</reference>
<dbReference type="Pfam" id="PF00551">
    <property type="entry name" value="Formyl_trans_N"/>
    <property type="match status" value="1"/>
</dbReference>
<dbReference type="GO" id="GO:0008864">
    <property type="term" value="F:formyltetrahydrofolate deformylase activity"/>
    <property type="evidence" value="ECO:0007669"/>
    <property type="project" value="UniProtKB-EC"/>
</dbReference>
<keyword evidence="1 3" id="KW-0554">One-carbon metabolism</keyword>
<evidence type="ECO:0000256" key="4">
    <source>
        <dbReference type="NCBIfam" id="TIGR00655"/>
    </source>
</evidence>
<evidence type="ECO:0000256" key="3">
    <source>
        <dbReference type="HAMAP-Rule" id="MF_01927"/>
    </source>
</evidence>
<dbReference type="Gene3D" id="3.40.50.170">
    <property type="entry name" value="Formyl transferase, N-terminal domain"/>
    <property type="match status" value="1"/>
</dbReference>
<evidence type="ECO:0000256" key="2">
    <source>
        <dbReference type="ARBA" id="ARBA00022801"/>
    </source>
</evidence>
<evidence type="ECO:0000313" key="6">
    <source>
        <dbReference type="EMBL" id="MDT6984548.1"/>
    </source>
</evidence>
<dbReference type="Gene3D" id="3.30.70.260">
    <property type="match status" value="1"/>
</dbReference>
<comment type="pathway">
    <text evidence="3">Purine metabolism; IMP biosynthesis via de novo pathway; formate from 10-formyl-5,6,7,8-tetrahydrofolate: step 1/1.</text>
</comment>
<dbReference type="SUPFAM" id="SSF53328">
    <property type="entry name" value="Formyltransferase"/>
    <property type="match status" value="1"/>
</dbReference>
<proteinExistence type="inferred from homology"/>
<comment type="catalytic activity">
    <reaction evidence="3">
        <text>(6R)-10-formyltetrahydrofolate + H2O = (6S)-5,6,7,8-tetrahydrofolate + formate + H(+)</text>
        <dbReference type="Rhea" id="RHEA:19833"/>
        <dbReference type="ChEBI" id="CHEBI:15377"/>
        <dbReference type="ChEBI" id="CHEBI:15378"/>
        <dbReference type="ChEBI" id="CHEBI:15740"/>
        <dbReference type="ChEBI" id="CHEBI:57453"/>
        <dbReference type="ChEBI" id="CHEBI:195366"/>
        <dbReference type="EC" id="3.5.1.10"/>
    </reaction>
</comment>
<dbReference type="PRINTS" id="PR01575">
    <property type="entry name" value="FFH4HYDRLASE"/>
</dbReference>
<comment type="similarity">
    <text evidence="3">Belongs to the PurU family.</text>
</comment>
<evidence type="ECO:0000313" key="7">
    <source>
        <dbReference type="Proteomes" id="UP001249760"/>
    </source>
</evidence>
<evidence type="ECO:0000256" key="1">
    <source>
        <dbReference type="ARBA" id="ARBA00022563"/>
    </source>
</evidence>
<evidence type="ECO:0000259" key="5">
    <source>
        <dbReference type="PROSITE" id="PS51671"/>
    </source>
</evidence>
<dbReference type="PANTHER" id="PTHR42706:SF1">
    <property type="entry name" value="FORMYLTETRAHYDROFOLATE DEFORMYLASE 2, MITOCHONDRIAL"/>
    <property type="match status" value="1"/>
</dbReference>
<dbReference type="InterPro" id="IPR036477">
    <property type="entry name" value="Formyl_transf_N_sf"/>
</dbReference>
<dbReference type="PANTHER" id="PTHR42706">
    <property type="entry name" value="FORMYLTETRAHYDROFOLATE DEFORMYLASE"/>
    <property type="match status" value="1"/>
</dbReference>
<dbReference type="HAMAP" id="MF_01927">
    <property type="entry name" value="PurU"/>
    <property type="match status" value="1"/>
</dbReference>
<dbReference type="CDD" id="cd08648">
    <property type="entry name" value="FMT_core_Formyl-FH4-Hydrolase_C"/>
    <property type="match status" value="1"/>
</dbReference>
<keyword evidence="3" id="KW-0658">Purine biosynthesis</keyword>
<dbReference type="InterPro" id="IPR004810">
    <property type="entry name" value="PurU"/>
</dbReference>
<accession>A0ABU3JRI0</accession>
<dbReference type="EC" id="3.5.1.10" evidence="3 4"/>
<dbReference type="SUPFAM" id="SSF55021">
    <property type="entry name" value="ACT-like"/>
    <property type="match status" value="1"/>
</dbReference>
<dbReference type="NCBIfam" id="NF004684">
    <property type="entry name" value="PRK06027.1"/>
    <property type="match status" value="1"/>
</dbReference>
<dbReference type="PIRSF" id="PIRSF036480">
    <property type="entry name" value="FormyFH4_hydr"/>
    <property type="match status" value="1"/>
</dbReference>
<dbReference type="InterPro" id="IPR045865">
    <property type="entry name" value="ACT-like_dom_sf"/>
</dbReference>
<dbReference type="NCBIfam" id="TIGR00655">
    <property type="entry name" value="PurU"/>
    <property type="match status" value="1"/>
</dbReference>
<comment type="function">
    <text evidence="3">Catalyzes the hydrolysis of 10-formyltetrahydrofolate (formyl-FH4) to formate and tetrahydrofolate (FH4).</text>
</comment>
<dbReference type="RefSeq" id="WP_394304870.1">
    <property type="nucleotide sequence ID" value="NZ_JASKMA010000008.1"/>
</dbReference>
<gene>
    <name evidence="3 6" type="primary">purU</name>
    <name evidence="6" type="ORF">QNO04_13880</name>
</gene>
<name>A0ABU3JRI0_9ACTN</name>
<feature type="active site" evidence="3">
    <location>
        <position position="237"/>
    </location>
</feature>